<organism evidence="2 3">
    <name type="scientific">Leptospira stimsonii</name>
    <dbReference type="NCBI Taxonomy" id="2202203"/>
    <lineage>
        <taxon>Bacteria</taxon>
        <taxon>Pseudomonadati</taxon>
        <taxon>Spirochaetota</taxon>
        <taxon>Spirochaetia</taxon>
        <taxon>Leptospirales</taxon>
        <taxon>Leptospiraceae</taxon>
        <taxon>Leptospira</taxon>
    </lineage>
</organism>
<evidence type="ECO:0000313" key="3">
    <source>
        <dbReference type="Proteomes" id="UP000265798"/>
    </source>
</evidence>
<dbReference type="Proteomes" id="UP000265798">
    <property type="component" value="Unassembled WGS sequence"/>
</dbReference>
<accession>A0A396ZBP3</accession>
<name>A0A396ZBP3_9LEPT</name>
<reference evidence="3" key="1">
    <citation type="submission" date="2018-05" db="EMBL/GenBank/DDBJ databases">
        <title>Leptospira yasudae sp. nov. and Leptospira stimsonii sp. nov., two pathogenic species of the genus Leptospira isolated from environmental sources.</title>
        <authorList>
            <person name="Casanovas-Massana A."/>
            <person name="Hamond C."/>
            <person name="Santos L.A."/>
            <person name="Hacker K.P."/>
            <person name="Balassiano I."/>
            <person name="Medeiros M.A."/>
            <person name="Reis M.G."/>
            <person name="Ko A.I."/>
            <person name="Wunder E.A."/>
        </authorList>
    </citation>
    <scope>NUCLEOTIDE SEQUENCE [LARGE SCALE GENOMIC DNA]</scope>
    <source>
        <strain evidence="3">Yale</strain>
    </source>
</reference>
<keyword evidence="1" id="KW-1133">Transmembrane helix</keyword>
<sequence length="196" mass="22043">MSYNQVRVASAIASLAFSYESLMEESVSSRRFYQKSAVELSNPLRNTLFFEVSKRGTSENRKPFGKAGEFPHNSQKSPEALGSWFFGKRRKNAAVPALVSSAKLFSLLRVPTLKYKAKLEALLQNLGNKLSRPYYCLQLTDLQIVPIPILGNYSFSRLGLAFFFLAILIGIGKKFPKKFVSLRKGNLFPNSFSELI</sequence>
<gene>
    <name evidence="2" type="ORF">DLM75_05765</name>
</gene>
<comment type="caution">
    <text evidence="2">The sequence shown here is derived from an EMBL/GenBank/DDBJ whole genome shotgun (WGS) entry which is preliminary data.</text>
</comment>
<keyword evidence="1" id="KW-0472">Membrane</keyword>
<keyword evidence="1" id="KW-0812">Transmembrane</keyword>
<evidence type="ECO:0000256" key="1">
    <source>
        <dbReference type="SAM" id="Phobius"/>
    </source>
</evidence>
<dbReference type="AlphaFoldDB" id="A0A396ZBP3"/>
<evidence type="ECO:0000313" key="2">
    <source>
        <dbReference type="EMBL" id="RHX92681.1"/>
    </source>
</evidence>
<feature type="transmembrane region" description="Helical" evidence="1">
    <location>
        <begin position="153"/>
        <end position="171"/>
    </location>
</feature>
<dbReference type="EMBL" id="QHCT01000001">
    <property type="protein sequence ID" value="RHX92681.1"/>
    <property type="molecule type" value="Genomic_DNA"/>
</dbReference>
<proteinExistence type="predicted"/>
<protein>
    <submittedName>
        <fullName evidence="2">Uncharacterized protein</fullName>
    </submittedName>
</protein>